<feature type="chain" id="PRO_5017442532" evidence="3">
    <location>
        <begin position="41"/>
        <end position="406"/>
    </location>
</feature>
<evidence type="ECO:0000256" key="3">
    <source>
        <dbReference type="SAM" id="SignalP"/>
    </source>
</evidence>
<dbReference type="EMBL" id="CP032630">
    <property type="protein sequence ID" value="AYF97679.1"/>
    <property type="molecule type" value="Genomic_DNA"/>
</dbReference>
<evidence type="ECO:0000313" key="6">
    <source>
        <dbReference type="Proteomes" id="UP000278886"/>
    </source>
</evidence>
<dbReference type="SUPFAM" id="SSF51261">
    <property type="entry name" value="Duplicated hybrid motif"/>
    <property type="match status" value="1"/>
</dbReference>
<feature type="coiled-coil region" evidence="2">
    <location>
        <begin position="178"/>
        <end position="244"/>
    </location>
</feature>
<evidence type="ECO:0000256" key="1">
    <source>
        <dbReference type="ARBA" id="ARBA00022729"/>
    </source>
</evidence>
<protein>
    <submittedName>
        <fullName evidence="5">M23 family peptidase</fullName>
    </submittedName>
</protein>
<feature type="domain" description="M23ase beta-sheet core" evidence="4">
    <location>
        <begin position="299"/>
        <end position="394"/>
    </location>
</feature>
<evidence type="ECO:0000259" key="4">
    <source>
        <dbReference type="Pfam" id="PF01551"/>
    </source>
</evidence>
<dbReference type="InterPro" id="IPR011055">
    <property type="entry name" value="Dup_hybrid_motif"/>
</dbReference>
<evidence type="ECO:0000256" key="2">
    <source>
        <dbReference type="SAM" id="Coils"/>
    </source>
</evidence>
<sequence length="406" mass="42543">MNHRGRKAGRARGRTRVTALAAATASAVLVATLGATSSVAAPADFPSWSDVQAAKRDEAAAKTQLASLNAAITAAQVEVDRTQAEAEARGAEYAVAQQAYDEQVIVTQKVQEQQAAAQAEADQAQRDSAQLIASLAKQGSTDSTVELLGDTGGAEGYLYRIGAMQKITERTDAVYEKAVQLQNTAKALADQAAVAEAKLDELKNDAEAKFLVAQQAQVVAQQKYDELQEAKAKAEALVAYLTDKREVTEADYLEGIRQQWGSGAAGEVSAQGWARPSAGVIRSNYGMRVNPVTGAYILHTGVDLGAACNAPIYAAHAGTVVYAGWLGTWGNYIEIDHGDGTDTGYAHIVSGGIGVSVGQTVGPGQLIAKVGTTGQSTGCHLHFITRINGKTTNPVPFMRDRGITLG</sequence>
<reference evidence="6" key="1">
    <citation type="submission" date="2018-09" db="EMBL/GenBank/DDBJ databases">
        <title>Genome sequencing of strain 2DFWR-13.</title>
        <authorList>
            <person name="Heo J."/>
            <person name="Kim S.-J."/>
            <person name="Kwon S.-W."/>
        </authorList>
    </citation>
    <scope>NUCLEOTIDE SEQUENCE [LARGE SCALE GENOMIC DNA]</scope>
    <source>
        <strain evidence="6">2DFWR-13</strain>
    </source>
</reference>
<dbReference type="AlphaFoldDB" id="A0A387B9R1"/>
<dbReference type="PANTHER" id="PTHR21666:SF289">
    <property type="entry name" value="L-ALA--D-GLU ENDOPEPTIDASE"/>
    <property type="match status" value="1"/>
</dbReference>
<dbReference type="RefSeq" id="WP_120762028.1">
    <property type="nucleotide sequence ID" value="NZ_CP032630.1"/>
</dbReference>
<dbReference type="KEGG" id="lyd:D7I47_05015"/>
<feature type="signal peptide" evidence="3">
    <location>
        <begin position="1"/>
        <end position="40"/>
    </location>
</feature>
<dbReference type="GO" id="GO:0004222">
    <property type="term" value="F:metalloendopeptidase activity"/>
    <property type="evidence" value="ECO:0007669"/>
    <property type="project" value="TreeGrafter"/>
</dbReference>
<keyword evidence="2" id="KW-0175">Coiled coil</keyword>
<accession>A0A387B9R1</accession>
<dbReference type="CDD" id="cd12797">
    <property type="entry name" value="M23_peptidase"/>
    <property type="match status" value="1"/>
</dbReference>
<dbReference type="InterPro" id="IPR050570">
    <property type="entry name" value="Cell_wall_metabolism_enzyme"/>
</dbReference>
<name>A0A387B9R1_9MICO</name>
<dbReference type="Pfam" id="PF01551">
    <property type="entry name" value="Peptidase_M23"/>
    <property type="match status" value="1"/>
</dbReference>
<keyword evidence="1 3" id="KW-0732">Signal</keyword>
<dbReference type="OrthoDB" id="1099523at2"/>
<dbReference type="PANTHER" id="PTHR21666">
    <property type="entry name" value="PEPTIDASE-RELATED"/>
    <property type="match status" value="1"/>
</dbReference>
<dbReference type="Proteomes" id="UP000278886">
    <property type="component" value="Chromosome"/>
</dbReference>
<keyword evidence="6" id="KW-1185">Reference proteome</keyword>
<organism evidence="5 6">
    <name type="scientific">Protaetiibacter intestinalis</name>
    <dbReference type="NCBI Taxonomy" id="2419774"/>
    <lineage>
        <taxon>Bacteria</taxon>
        <taxon>Bacillati</taxon>
        <taxon>Actinomycetota</taxon>
        <taxon>Actinomycetes</taxon>
        <taxon>Micrococcales</taxon>
        <taxon>Microbacteriaceae</taxon>
        <taxon>Protaetiibacter</taxon>
    </lineage>
</organism>
<gene>
    <name evidence="5" type="ORF">D7I47_05015</name>
</gene>
<dbReference type="Gene3D" id="2.70.70.10">
    <property type="entry name" value="Glucose Permease (Domain IIA)"/>
    <property type="match status" value="1"/>
</dbReference>
<feature type="coiled-coil region" evidence="2">
    <location>
        <begin position="51"/>
        <end position="127"/>
    </location>
</feature>
<evidence type="ECO:0000313" key="5">
    <source>
        <dbReference type="EMBL" id="AYF97679.1"/>
    </source>
</evidence>
<dbReference type="InterPro" id="IPR016047">
    <property type="entry name" value="M23ase_b-sheet_dom"/>
</dbReference>
<proteinExistence type="predicted"/>